<comment type="caution">
    <text evidence="1">The sequence shown here is derived from an EMBL/GenBank/DDBJ whole genome shotgun (WGS) entry which is preliminary data.</text>
</comment>
<reference evidence="1" key="1">
    <citation type="journal article" date="2022" name="Plant J.">
        <title>Strategies of tolerance reflected in two North American maple genomes.</title>
        <authorList>
            <person name="McEvoy S.L."/>
            <person name="Sezen U.U."/>
            <person name="Trouern-Trend A."/>
            <person name="McMahon S.M."/>
            <person name="Schaberg P.G."/>
            <person name="Yang J."/>
            <person name="Wegrzyn J.L."/>
            <person name="Swenson N.G."/>
        </authorList>
    </citation>
    <scope>NUCLEOTIDE SEQUENCE</scope>
    <source>
        <strain evidence="1">NS2018</strain>
    </source>
</reference>
<reference evidence="1" key="2">
    <citation type="submission" date="2023-06" db="EMBL/GenBank/DDBJ databases">
        <authorList>
            <person name="Swenson N.G."/>
            <person name="Wegrzyn J.L."/>
            <person name="Mcevoy S.L."/>
        </authorList>
    </citation>
    <scope>NUCLEOTIDE SEQUENCE</scope>
    <source>
        <strain evidence="1">NS2018</strain>
        <tissue evidence="1">Leaf</tissue>
    </source>
</reference>
<dbReference type="AlphaFoldDB" id="A0AA39SJQ9"/>
<gene>
    <name evidence="1" type="ORF">LWI29_015172</name>
</gene>
<name>A0AA39SJQ9_ACESA</name>
<keyword evidence="2" id="KW-1185">Reference proteome</keyword>
<accession>A0AA39SJQ9</accession>
<evidence type="ECO:0000313" key="1">
    <source>
        <dbReference type="EMBL" id="KAK0592208.1"/>
    </source>
</evidence>
<proteinExistence type="predicted"/>
<organism evidence="1 2">
    <name type="scientific">Acer saccharum</name>
    <name type="common">Sugar maple</name>
    <dbReference type="NCBI Taxonomy" id="4024"/>
    <lineage>
        <taxon>Eukaryota</taxon>
        <taxon>Viridiplantae</taxon>
        <taxon>Streptophyta</taxon>
        <taxon>Embryophyta</taxon>
        <taxon>Tracheophyta</taxon>
        <taxon>Spermatophyta</taxon>
        <taxon>Magnoliopsida</taxon>
        <taxon>eudicotyledons</taxon>
        <taxon>Gunneridae</taxon>
        <taxon>Pentapetalae</taxon>
        <taxon>rosids</taxon>
        <taxon>malvids</taxon>
        <taxon>Sapindales</taxon>
        <taxon>Sapindaceae</taxon>
        <taxon>Hippocastanoideae</taxon>
        <taxon>Acereae</taxon>
        <taxon>Acer</taxon>
    </lineage>
</organism>
<sequence length="286" mass="34176">MSFIVPIVVDFKRGVFWNGAFVRFNSVFSSLYFKVDAKEKVQKMPTPLRNDGRQRLYMYLNESRDHLHHVGVYGTSKFDIYKMRIDFSRWFMKYHVYLDSIILAFPKMIDPSDQSCRFALHDIIREEDDAKSYMVFHILGKVDAKEKVQKMPTPLRNDGRQRLYMYLNESRDHLHHVGVYGTSKFDIYKMRIDFSRWFMKYHVDLDSIILAFPKMIDPSDQSCRFALHDIIREEDDAKSYMVFHILGKVIQCNLNDLTFNMICNFSRCRDFKCGWSDSYHYIKKSC</sequence>
<dbReference type="EMBL" id="JAUESC010000380">
    <property type="protein sequence ID" value="KAK0592208.1"/>
    <property type="molecule type" value="Genomic_DNA"/>
</dbReference>
<protein>
    <submittedName>
        <fullName evidence="1">Uncharacterized protein</fullName>
    </submittedName>
</protein>
<dbReference type="Proteomes" id="UP001168877">
    <property type="component" value="Unassembled WGS sequence"/>
</dbReference>
<evidence type="ECO:0000313" key="2">
    <source>
        <dbReference type="Proteomes" id="UP001168877"/>
    </source>
</evidence>